<proteinExistence type="predicted"/>
<organism evidence="1">
    <name type="scientific">Nicotiana tabacum</name>
    <name type="common">Common tobacco</name>
    <dbReference type="NCBI Taxonomy" id="4097"/>
    <lineage>
        <taxon>Eukaryota</taxon>
        <taxon>Viridiplantae</taxon>
        <taxon>Streptophyta</taxon>
        <taxon>Embryophyta</taxon>
        <taxon>Tracheophyta</taxon>
        <taxon>Spermatophyta</taxon>
        <taxon>Magnoliopsida</taxon>
        <taxon>eudicotyledons</taxon>
        <taxon>Gunneridae</taxon>
        <taxon>Pentapetalae</taxon>
        <taxon>asterids</taxon>
        <taxon>lamiids</taxon>
        <taxon>Solanales</taxon>
        <taxon>Solanaceae</taxon>
        <taxon>Nicotianoideae</taxon>
        <taxon>Nicotianeae</taxon>
        <taxon>Nicotiana</taxon>
    </lineage>
</organism>
<evidence type="ECO:0008006" key="2">
    <source>
        <dbReference type="Google" id="ProtNLM"/>
    </source>
</evidence>
<dbReference type="STRING" id="4097.A0A1S3X5Q8"/>
<dbReference type="OrthoDB" id="1742686at2759"/>
<dbReference type="CDD" id="cd09272">
    <property type="entry name" value="RNase_HI_RT_Ty1"/>
    <property type="match status" value="1"/>
</dbReference>
<dbReference type="SUPFAM" id="SSF56672">
    <property type="entry name" value="DNA/RNA polymerases"/>
    <property type="match status" value="1"/>
</dbReference>
<dbReference type="PANTHER" id="PTHR11439:SF469">
    <property type="entry name" value="REVERSE TRANSCRIPTASE TY1_COPIA-TYPE DOMAIN-CONTAINING PROTEIN"/>
    <property type="match status" value="1"/>
</dbReference>
<reference evidence="1" key="1">
    <citation type="submission" date="2025-08" db="UniProtKB">
        <authorList>
            <consortium name="RefSeq"/>
        </authorList>
    </citation>
    <scope>IDENTIFICATION</scope>
</reference>
<dbReference type="RefSeq" id="XP_016435207.1">
    <property type="nucleotide sequence ID" value="XM_016579721.1"/>
</dbReference>
<dbReference type="AlphaFoldDB" id="A0A1S3X5Q8"/>
<accession>A0A1S3X5Q8</accession>
<dbReference type="InterPro" id="IPR043502">
    <property type="entry name" value="DNA/RNA_pol_sf"/>
</dbReference>
<name>A0A1S3X5Q8_TOBAC</name>
<evidence type="ECO:0000313" key="1">
    <source>
        <dbReference type="RefSeq" id="XP_016435207.1"/>
    </source>
</evidence>
<gene>
    <name evidence="1" type="primary">LOC107761498</name>
</gene>
<dbReference type="KEGG" id="nta:107761498"/>
<dbReference type="PANTHER" id="PTHR11439">
    <property type="entry name" value="GAG-POL-RELATED RETROTRANSPOSON"/>
    <property type="match status" value="1"/>
</dbReference>
<sequence>MLSSLVLFIEIANLKSFLDKQLSIKDLGRLHYFLGLEVLYKSDGVIISQRKFTLDLLKEYDCFDYSNLSSPLDPAVKLKADEVPLAGNPRNKKPFPCPQLKKYRSLRKLVGELVWLIRLFEEFTIPQSSPITVFCDSQSAIHIAHNPVFHERTEHIEVDCHFVMNKLQEGLISLQHVATTDQLADILTKALTGVKHNVVLGKLVVRSSHPT</sequence>
<protein>
    <recommendedName>
        <fullName evidence="2">Retrovirus-related Pol polyprotein from transposon RE1</fullName>
    </recommendedName>
</protein>
<dbReference type="PaxDb" id="4097-A0A1S3X5Q8"/>